<name>A0A918XG53_9GAMM</name>
<accession>A0A918XG53</accession>
<gene>
    <name evidence="1" type="ORF">GCM10007053_09360</name>
</gene>
<organism evidence="1 2">
    <name type="scientific">Parahalioglobus pacificus</name>
    <dbReference type="NCBI Taxonomy" id="930806"/>
    <lineage>
        <taxon>Bacteria</taxon>
        <taxon>Pseudomonadati</taxon>
        <taxon>Pseudomonadota</taxon>
        <taxon>Gammaproteobacteria</taxon>
        <taxon>Cellvibrionales</taxon>
        <taxon>Halieaceae</taxon>
        <taxon>Parahalioglobus</taxon>
    </lineage>
</organism>
<reference evidence="1" key="2">
    <citation type="submission" date="2020-09" db="EMBL/GenBank/DDBJ databases">
        <authorList>
            <person name="Sun Q."/>
            <person name="Kim S."/>
        </authorList>
    </citation>
    <scope>NUCLEOTIDE SEQUENCE</scope>
    <source>
        <strain evidence="1">KCTC 23430</strain>
    </source>
</reference>
<dbReference type="RefSeq" id="WP_189475580.1">
    <property type="nucleotide sequence ID" value="NZ_BMYM01000001.1"/>
</dbReference>
<evidence type="ECO:0000313" key="2">
    <source>
        <dbReference type="Proteomes" id="UP000644693"/>
    </source>
</evidence>
<evidence type="ECO:0000313" key="1">
    <source>
        <dbReference type="EMBL" id="GHD29213.1"/>
    </source>
</evidence>
<dbReference type="NCBIfam" id="NF041512">
    <property type="entry name" value="PA2817_fam"/>
    <property type="match status" value="1"/>
</dbReference>
<keyword evidence="2" id="KW-1185">Reference proteome</keyword>
<dbReference type="InterPro" id="IPR048156">
    <property type="entry name" value="PA2817-like"/>
</dbReference>
<reference evidence="1" key="1">
    <citation type="journal article" date="2014" name="Int. J. Syst. Evol. Microbiol.">
        <title>Complete genome sequence of Corynebacterium casei LMG S-19264T (=DSM 44701T), isolated from a smear-ripened cheese.</title>
        <authorList>
            <consortium name="US DOE Joint Genome Institute (JGI-PGF)"/>
            <person name="Walter F."/>
            <person name="Albersmeier A."/>
            <person name="Kalinowski J."/>
            <person name="Ruckert C."/>
        </authorList>
    </citation>
    <scope>NUCLEOTIDE SEQUENCE</scope>
    <source>
        <strain evidence="1">KCTC 23430</strain>
    </source>
</reference>
<protein>
    <recommendedName>
        <fullName evidence="3">Dehydrogenase</fullName>
    </recommendedName>
</protein>
<sequence length="154" mass="17466">MLVSFAVNGVRVKRAIVPVISEANDQAMDDTRYLQHCTALLENFSADLSQRTQSLGQEDSLRLLAERLKTLSGHHDALYEEAPALVERLFVTYPDFAPLFPRDLLWFLGGSCLHFLTDDEIRIYQELDTMRSDAAQQGETLDLIEARAKLLKLQ</sequence>
<dbReference type="AlphaFoldDB" id="A0A918XG53"/>
<dbReference type="EMBL" id="BMYM01000001">
    <property type="protein sequence ID" value="GHD29213.1"/>
    <property type="molecule type" value="Genomic_DNA"/>
</dbReference>
<comment type="caution">
    <text evidence="1">The sequence shown here is derived from an EMBL/GenBank/DDBJ whole genome shotgun (WGS) entry which is preliminary data.</text>
</comment>
<evidence type="ECO:0008006" key="3">
    <source>
        <dbReference type="Google" id="ProtNLM"/>
    </source>
</evidence>
<dbReference type="Proteomes" id="UP000644693">
    <property type="component" value="Unassembled WGS sequence"/>
</dbReference>
<proteinExistence type="predicted"/>